<dbReference type="AlphaFoldDB" id="A0A0B6YKX4"/>
<sequence>LAAAAVVNLDKVNRDKEIHTFQFAALQLSAIKALSVLATSEKFVELLLVPLSSSSNLKDSTCDKHLLDSLDMHINDDMKNSLRQMMK</sequence>
<protein>
    <submittedName>
        <fullName evidence="1">Uncharacterized protein</fullName>
    </submittedName>
</protein>
<evidence type="ECO:0000313" key="1">
    <source>
        <dbReference type="EMBL" id="CEK56849.1"/>
    </source>
</evidence>
<organism evidence="1">
    <name type="scientific">Arion vulgaris</name>
    <dbReference type="NCBI Taxonomy" id="1028688"/>
    <lineage>
        <taxon>Eukaryota</taxon>
        <taxon>Metazoa</taxon>
        <taxon>Spiralia</taxon>
        <taxon>Lophotrochozoa</taxon>
        <taxon>Mollusca</taxon>
        <taxon>Gastropoda</taxon>
        <taxon>Heterobranchia</taxon>
        <taxon>Euthyneura</taxon>
        <taxon>Panpulmonata</taxon>
        <taxon>Eupulmonata</taxon>
        <taxon>Stylommatophora</taxon>
        <taxon>Helicina</taxon>
        <taxon>Arionoidea</taxon>
        <taxon>Arionidae</taxon>
        <taxon>Arion</taxon>
    </lineage>
</organism>
<name>A0A0B6YKX4_9EUPU</name>
<feature type="non-terminal residue" evidence="1">
    <location>
        <position position="87"/>
    </location>
</feature>
<feature type="non-terminal residue" evidence="1">
    <location>
        <position position="1"/>
    </location>
</feature>
<proteinExistence type="predicted"/>
<gene>
    <name evidence="1" type="primary">ORF28674</name>
</gene>
<dbReference type="EMBL" id="HACG01009984">
    <property type="protein sequence ID" value="CEK56849.1"/>
    <property type="molecule type" value="Transcribed_RNA"/>
</dbReference>
<reference evidence="1" key="1">
    <citation type="submission" date="2014-12" db="EMBL/GenBank/DDBJ databases">
        <title>Insight into the proteome of Arion vulgaris.</title>
        <authorList>
            <person name="Aradska J."/>
            <person name="Bulat T."/>
            <person name="Smidak R."/>
            <person name="Sarate P."/>
            <person name="Gangsoo J."/>
            <person name="Sialana F."/>
            <person name="Bilban M."/>
            <person name="Lubec G."/>
        </authorList>
    </citation>
    <scope>NUCLEOTIDE SEQUENCE</scope>
    <source>
        <tissue evidence="1">Skin</tissue>
    </source>
</reference>
<accession>A0A0B6YKX4</accession>